<evidence type="ECO:0000256" key="5">
    <source>
        <dbReference type="PIRSR" id="PIRSR606710-2"/>
    </source>
</evidence>
<dbReference type="AlphaFoldDB" id="A0A1H5TAH1"/>
<dbReference type="InterPro" id="IPR006710">
    <property type="entry name" value="Glyco_hydro_43"/>
</dbReference>
<dbReference type="PANTHER" id="PTHR42812:SF12">
    <property type="entry name" value="BETA-XYLOSIDASE-RELATED"/>
    <property type="match status" value="1"/>
</dbReference>
<feature type="domain" description="Beta-xylosidase C-terminal Concanavalin A-like" evidence="6">
    <location>
        <begin position="451"/>
        <end position="658"/>
    </location>
</feature>
<dbReference type="InterPro" id="IPR002110">
    <property type="entry name" value="Ankyrin_rpt"/>
</dbReference>
<keyword evidence="3" id="KW-0326">Glycosidase</keyword>
<dbReference type="GO" id="GO:0005975">
    <property type="term" value="P:carbohydrate metabolic process"/>
    <property type="evidence" value="ECO:0007669"/>
    <property type="project" value="InterPro"/>
</dbReference>
<dbReference type="STRING" id="1410661.GCA_000702205_00676"/>
<dbReference type="PANTHER" id="PTHR42812">
    <property type="entry name" value="BETA-XYLOSIDASE"/>
    <property type="match status" value="1"/>
</dbReference>
<dbReference type="InterPro" id="IPR051795">
    <property type="entry name" value="Glycosyl_Hydrlase_43"/>
</dbReference>
<organism evidence="7 8">
    <name type="scientific">Lachnospira multipara</name>
    <dbReference type="NCBI Taxonomy" id="28051"/>
    <lineage>
        <taxon>Bacteria</taxon>
        <taxon>Bacillati</taxon>
        <taxon>Bacillota</taxon>
        <taxon>Clostridia</taxon>
        <taxon>Lachnospirales</taxon>
        <taxon>Lachnospiraceae</taxon>
        <taxon>Lachnospira</taxon>
    </lineage>
</organism>
<dbReference type="SMART" id="SM00248">
    <property type="entry name" value="ANK"/>
    <property type="match status" value="2"/>
</dbReference>
<dbReference type="SUPFAM" id="SSF48403">
    <property type="entry name" value="Ankyrin repeat"/>
    <property type="match status" value="1"/>
</dbReference>
<evidence type="ECO:0000256" key="3">
    <source>
        <dbReference type="ARBA" id="ARBA00023295"/>
    </source>
</evidence>
<feature type="site" description="Important for catalytic activity, responsible for pKa modulation of the active site Glu and correct orientation of both the proton donor and substrate" evidence="5">
    <location>
        <position position="270"/>
    </location>
</feature>
<dbReference type="Pfam" id="PF17851">
    <property type="entry name" value="GH43_C2"/>
    <property type="match status" value="1"/>
</dbReference>
<accession>A0A1H5TAH1</accession>
<keyword evidence="2" id="KW-0378">Hydrolase</keyword>
<dbReference type="InterPro" id="IPR041542">
    <property type="entry name" value="GH43_C2"/>
</dbReference>
<evidence type="ECO:0000259" key="6">
    <source>
        <dbReference type="Pfam" id="PF17851"/>
    </source>
</evidence>
<evidence type="ECO:0000256" key="4">
    <source>
        <dbReference type="PIRSR" id="PIRSR606710-1"/>
    </source>
</evidence>
<comment type="similarity">
    <text evidence="1">Belongs to the glycosyl hydrolase 43 family.</text>
</comment>
<protein>
    <submittedName>
        <fullName evidence="7">Xylan 1,4-beta-xylosidase</fullName>
    </submittedName>
</protein>
<dbReference type="InterPro" id="IPR013320">
    <property type="entry name" value="ConA-like_dom_sf"/>
</dbReference>
<dbReference type="SUPFAM" id="SSF75005">
    <property type="entry name" value="Arabinanase/levansucrase/invertase"/>
    <property type="match status" value="1"/>
</dbReference>
<dbReference type="GO" id="GO:0004553">
    <property type="term" value="F:hydrolase activity, hydrolyzing O-glycosyl compounds"/>
    <property type="evidence" value="ECO:0007669"/>
    <property type="project" value="InterPro"/>
</dbReference>
<dbReference type="InterPro" id="IPR036770">
    <property type="entry name" value="Ankyrin_rpt-contain_sf"/>
</dbReference>
<sequence length="662" mass="76224">MLKDFDAKGVGSMVRYTLEDAIYLENLPAIKEILEEEPSLIDGLDKDGVMMPFLAAKTGNLDIVKYIVEYSRASMNIYDDNHRSILHYASMSGNVPTCQYLVERVGMSIVEGDNDLVTPLDIAHDNKYFDLEEYYESVLGVGLEQMYKNPIRTGFFPDPSICRVGNDYYMVNSSFIYYPCIPVSHSTDLVHWRIIGYAITNPAWANLDELEGGRGYWAPDISYYNGKFYITATYRLNDDGNVYRKQIVVSSTNPEGPYSKPAIIDEDGIDPSIFNDDDGRRYMLLNRGARIFELSEDATTQISKAKLLFYGDNKRAPEGPHLLKKDGYYYLFEAEGGTGPGHRITVSRSKELMGTYTPCPYNPIMRQTNESAIIQRCGHGKPVQTQNGDWYMVYLCGRKIGEGYSLLGRETALDPITWTEDGWPLVNNLKGPSNLQKKPDLPETVWENEYKDDFKESYLSTEWLFPRVPEMDGIVLENSYVKIKGSVYDLDSIKAKNILLRRQTSFKFSADTCLRMPKLKAGQNMGMTCYYDENTYLKFGVYRLEDKSERFVLKVEERIGDDYISYPDIELDETKSFLYLRVDTHFLKRSFSYSYDGLHYTKYLHLDNVYYLCDEGIKKGKRFTGAMLGLYVYGGEHQKNLDTRFEKPLYGEFDYFNYNPEM</sequence>
<dbReference type="Gene3D" id="2.60.120.200">
    <property type="match status" value="1"/>
</dbReference>
<evidence type="ECO:0000313" key="8">
    <source>
        <dbReference type="Proteomes" id="UP000236726"/>
    </source>
</evidence>
<evidence type="ECO:0000256" key="1">
    <source>
        <dbReference type="ARBA" id="ARBA00009865"/>
    </source>
</evidence>
<dbReference type="Gene3D" id="2.115.10.20">
    <property type="entry name" value="Glycosyl hydrolase domain, family 43"/>
    <property type="match status" value="1"/>
</dbReference>
<reference evidence="7 8" key="1">
    <citation type="submission" date="2016-10" db="EMBL/GenBank/DDBJ databases">
        <authorList>
            <person name="de Groot N.N."/>
        </authorList>
    </citation>
    <scope>NUCLEOTIDE SEQUENCE [LARGE SCALE GENOMIC DNA]</scope>
    <source>
        <strain evidence="7 8">D15d</strain>
    </source>
</reference>
<dbReference type="Pfam" id="PF12796">
    <property type="entry name" value="Ank_2"/>
    <property type="match status" value="1"/>
</dbReference>
<evidence type="ECO:0000313" key="7">
    <source>
        <dbReference type="EMBL" id="SEF59796.1"/>
    </source>
</evidence>
<dbReference type="Gene3D" id="1.25.40.20">
    <property type="entry name" value="Ankyrin repeat-containing domain"/>
    <property type="match status" value="1"/>
</dbReference>
<dbReference type="EMBL" id="FNUL01000004">
    <property type="protein sequence ID" value="SEF59796.1"/>
    <property type="molecule type" value="Genomic_DNA"/>
</dbReference>
<dbReference type="SUPFAM" id="SSF49899">
    <property type="entry name" value="Concanavalin A-like lectins/glucanases"/>
    <property type="match status" value="1"/>
</dbReference>
<evidence type="ECO:0000256" key="2">
    <source>
        <dbReference type="ARBA" id="ARBA00022801"/>
    </source>
</evidence>
<name>A0A1H5TAH1_9FIRM</name>
<dbReference type="Proteomes" id="UP000236726">
    <property type="component" value="Unassembled WGS sequence"/>
</dbReference>
<feature type="active site" description="Proton acceptor" evidence="4">
    <location>
        <position position="158"/>
    </location>
</feature>
<gene>
    <name evidence="7" type="ORF">SAMN05216537_10470</name>
</gene>
<dbReference type="InterPro" id="IPR023296">
    <property type="entry name" value="Glyco_hydro_beta-prop_sf"/>
</dbReference>
<dbReference type="Pfam" id="PF04616">
    <property type="entry name" value="Glyco_hydro_43"/>
    <property type="match status" value="1"/>
</dbReference>
<proteinExistence type="inferred from homology"/>
<keyword evidence="8" id="KW-1185">Reference proteome</keyword>
<feature type="active site" description="Proton donor" evidence="4">
    <location>
        <position position="318"/>
    </location>
</feature>
<dbReference type="CDD" id="cd08989">
    <property type="entry name" value="GH43_XYL-like"/>
    <property type="match status" value="1"/>
</dbReference>